<dbReference type="AlphaFoldDB" id="A0AAN6JNZ8"/>
<keyword evidence="1" id="KW-0732">Signal</keyword>
<dbReference type="PANTHER" id="PTHR36578">
    <property type="entry name" value="CHROMOSOME 15, WHOLE GENOME SHOTGUN SEQUENCE"/>
    <property type="match status" value="1"/>
</dbReference>
<comment type="caution">
    <text evidence="2">The sequence shown here is derived from an EMBL/GenBank/DDBJ whole genome shotgun (WGS) entry which is preliminary data.</text>
</comment>
<evidence type="ECO:0000313" key="3">
    <source>
        <dbReference type="Proteomes" id="UP001176517"/>
    </source>
</evidence>
<accession>A0AAN6JNZ8</accession>
<sequence length="384" mass="40480">MVFKRAALLASLLVAASATPLLVREEPVTSPNFVNQDGTIDLSSLFAAAAIKPDNVPPAIVSTHLVETNSAAIVADVAGQAAGQTDASSSDSSDIYSKRDVAPTWAGYATCGTQLATTGPLINSPDTVAAFQADSGLNSTAMSANTPASFTLVYAGKNAVFQTPTANTYLGNLRLDGYDPQTCADQCVNKVKNCQSFNIYYERNPSISMTGVDLSKCNNPPSITRIGCQFFGVPITPAGATSIGQFRGNYFKTAKAGSNAYSLPIPLTQIPGTKGPVLFPNGKIDNQLVAGLIAATTLLTVNPSPDPTYCYNLATQSYSSTWKSFLSYSLLRQGVYAGQGCLIYTAAGFNSSQANDKGQYGAVNQNEQDVYYTTSPAVYYERQA</sequence>
<organism evidence="2 3">
    <name type="scientific">Tilletia horrida</name>
    <dbReference type="NCBI Taxonomy" id="155126"/>
    <lineage>
        <taxon>Eukaryota</taxon>
        <taxon>Fungi</taxon>
        <taxon>Dikarya</taxon>
        <taxon>Basidiomycota</taxon>
        <taxon>Ustilaginomycotina</taxon>
        <taxon>Exobasidiomycetes</taxon>
        <taxon>Tilletiales</taxon>
        <taxon>Tilletiaceae</taxon>
        <taxon>Tilletia</taxon>
    </lineage>
</organism>
<evidence type="ECO:0000256" key="1">
    <source>
        <dbReference type="SAM" id="SignalP"/>
    </source>
</evidence>
<gene>
    <name evidence="2" type="ORF">OC846_006016</name>
</gene>
<dbReference type="Proteomes" id="UP001176517">
    <property type="component" value="Unassembled WGS sequence"/>
</dbReference>
<feature type="chain" id="PRO_5042830400" evidence="1">
    <location>
        <begin position="19"/>
        <end position="384"/>
    </location>
</feature>
<feature type="signal peptide" evidence="1">
    <location>
        <begin position="1"/>
        <end position="18"/>
    </location>
</feature>
<reference evidence="2" key="1">
    <citation type="journal article" date="2023" name="PhytoFront">
        <title>Draft Genome Resources of Seven Strains of Tilletia horrida, Causal Agent of Kernel Smut of Rice.</title>
        <authorList>
            <person name="Khanal S."/>
            <person name="Antony Babu S."/>
            <person name="Zhou X.G."/>
        </authorList>
    </citation>
    <scope>NUCLEOTIDE SEQUENCE</scope>
    <source>
        <strain evidence="2">TX6</strain>
    </source>
</reference>
<dbReference type="EMBL" id="JAPDMZ010000274">
    <property type="protein sequence ID" value="KAK0544582.1"/>
    <property type="molecule type" value="Genomic_DNA"/>
</dbReference>
<proteinExistence type="predicted"/>
<evidence type="ECO:0000313" key="2">
    <source>
        <dbReference type="EMBL" id="KAK0544582.1"/>
    </source>
</evidence>
<dbReference type="PANTHER" id="PTHR36578:SF1">
    <property type="entry name" value="APPLE DOMAIN-CONTAINING PROTEIN"/>
    <property type="match status" value="1"/>
</dbReference>
<keyword evidence="3" id="KW-1185">Reference proteome</keyword>
<name>A0AAN6JNZ8_9BASI</name>
<protein>
    <submittedName>
        <fullName evidence="2">Uncharacterized protein</fullName>
    </submittedName>
</protein>